<reference evidence="2 3" key="1">
    <citation type="submission" date="2023-08" db="EMBL/GenBank/DDBJ databases">
        <title>Functional and genomic diversity of the sorghum phyllosphere microbiome.</title>
        <authorList>
            <person name="Shade A."/>
        </authorList>
    </citation>
    <scope>NUCLEOTIDE SEQUENCE [LARGE SCALE GENOMIC DNA]</scope>
    <source>
        <strain evidence="2 3">SORGH_AS_0335</strain>
    </source>
</reference>
<protein>
    <submittedName>
        <fullName evidence="2">Uncharacterized protein</fullName>
    </submittedName>
</protein>
<dbReference type="Proteomes" id="UP001267710">
    <property type="component" value="Unassembled WGS sequence"/>
</dbReference>
<dbReference type="EMBL" id="JAVIZX010000001">
    <property type="protein sequence ID" value="MDR6214513.1"/>
    <property type="molecule type" value="Genomic_DNA"/>
</dbReference>
<name>A0ABU1IDL2_9BURK</name>
<feature type="region of interest" description="Disordered" evidence="1">
    <location>
        <begin position="1"/>
        <end position="57"/>
    </location>
</feature>
<organism evidence="2 3">
    <name type="scientific">Paracidovorax wautersii</name>
    <dbReference type="NCBI Taxonomy" id="1177982"/>
    <lineage>
        <taxon>Bacteria</taxon>
        <taxon>Pseudomonadati</taxon>
        <taxon>Pseudomonadota</taxon>
        <taxon>Betaproteobacteria</taxon>
        <taxon>Burkholderiales</taxon>
        <taxon>Comamonadaceae</taxon>
        <taxon>Paracidovorax</taxon>
    </lineage>
</organism>
<feature type="compositionally biased region" description="Basic and acidic residues" evidence="1">
    <location>
        <begin position="23"/>
        <end position="43"/>
    </location>
</feature>
<evidence type="ECO:0000313" key="2">
    <source>
        <dbReference type="EMBL" id="MDR6214513.1"/>
    </source>
</evidence>
<keyword evidence="3" id="KW-1185">Reference proteome</keyword>
<evidence type="ECO:0000256" key="1">
    <source>
        <dbReference type="SAM" id="MobiDB-lite"/>
    </source>
</evidence>
<sequence>MSTTPRKPASDEPEVTQENDIPLDGKDPVGEDMMKEVRNDRLKVPPGEEEQAERKQP</sequence>
<evidence type="ECO:0000313" key="3">
    <source>
        <dbReference type="Proteomes" id="UP001267710"/>
    </source>
</evidence>
<comment type="caution">
    <text evidence="2">The sequence shown here is derived from an EMBL/GenBank/DDBJ whole genome shotgun (WGS) entry which is preliminary data.</text>
</comment>
<dbReference type="RefSeq" id="WP_309828713.1">
    <property type="nucleotide sequence ID" value="NZ_JAVIZX010000001.1"/>
</dbReference>
<proteinExistence type="predicted"/>
<accession>A0ABU1IDL2</accession>
<gene>
    <name evidence="2" type="ORF">QE399_002202</name>
</gene>